<dbReference type="InterPro" id="IPR011009">
    <property type="entry name" value="Kinase-like_dom_sf"/>
</dbReference>
<dbReference type="Gene3D" id="1.10.510.10">
    <property type="entry name" value="Transferase(Phosphotransferase) domain 1"/>
    <property type="match status" value="1"/>
</dbReference>
<feature type="region of interest" description="Disordered" evidence="1">
    <location>
        <begin position="77"/>
        <end position="137"/>
    </location>
</feature>
<evidence type="ECO:0000313" key="4">
    <source>
        <dbReference type="Proteomes" id="UP000481861"/>
    </source>
</evidence>
<dbReference type="Pfam" id="PF00069">
    <property type="entry name" value="Pkinase"/>
    <property type="match status" value="1"/>
</dbReference>
<dbReference type="GO" id="GO:0005634">
    <property type="term" value="C:nucleus"/>
    <property type="evidence" value="ECO:0007669"/>
    <property type="project" value="TreeGrafter"/>
</dbReference>
<dbReference type="PANTHER" id="PTHR44167">
    <property type="entry name" value="OVARIAN-SPECIFIC SERINE/THREONINE-PROTEIN KINASE LOK-RELATED"/>
    <property type="match status" value="1"/>
</dbReference>
<evidence type="ECO:0000259" key="2">
    <source>
        <dbReference type="PROSITE" id="PS50011"/>
    </source>
</evidence>
<dbReference type="GO" id="GO:0044773">
    <property type="term" value="P:mitotic DNA damage checkpoint signaling"/>
    <property type="evidence" value="ECO:0007669"/>
    <property type="project" value="TreeGrafter"/>
</dbReference>
<feature type="compositionally biased region" description="Acidic residues" evidence="1">
    <location>
        <begin position="78"/>
        <end position="118"/>
    </location>
</feature>
<dbReference type="PROSITE" id="PS50011">
    <property type="entry name" value="PROTEIN_KINASE_DOM"/>
    <property type="match status" value="1"/>
</dbReference>
<dbReference type="GO" id="GO:0004674">
    <property type="term" value="F:protein serine/threonine kinase activity"/>
    <property type="evidence" value="ECO:0007669"/>
    <property type="project" value="TreeGrafter"/>
</dbReference>
<dbReference type="AlphaFoldDB" id="A0A7C8IEZ3"/>
<comment type="caution">
    <text evidence="3">The sequence shown here is derived from an EMBL/GenBank/DDBJ whole genome shotgun (WGS) entry which is preliminary data.</text>
</comment>
<keyword evidence="3" id="KW-0418">Kinase</keyword>
<feature type="region of interest" description="Disordered" evidence="1">
    <location>
        <begin position="1"/>
        <end position="20"/>
    </location>
</feature>
<keyword evidence="3" id="KW-0808">Transferase</keyword>
<dbReference type="SUPFAM" id="SSF56112">
    <property type="entry name" value="Protein kinase-like (PK-like)"/>
    <property type="match status" value="1"/>
</dbReference>
<dbReference type="CDD" id="cd00180">
    <property type="entry name" value="PKc"/>
    <property type="match status" value="1"/>
</dbReference>
<evidence type="ECO:0000313" key="3">
    <source>
        <dbReference type="EMBL" id="KAF2877728.1"/>
    </source>
</evidence>
<dbReference type="InterPro" id="IPR008271">
    <property type="entry name" value="Ser/Thr_kinase_AS"/>
</dbReference>
<keyword evidence="4" id="KW-1185">Reference proteome</keyword>
<dbReference type="GO" id="GO:0005737">
    <property type="term" value="C:cytoplasm"/>
    <property type="evidence" value="ECO:0007669"/>
    <property type="project" value="TreeGrafter"/>
</dbReference>
<feature type="domain" description="Protein kinase" evidence="2">
    <location>
        <begin position="315"/>
        <end position="595"/>
    </location>
</feature>
<dbReference type="PROSITE" id="PS00108">
    <property type="entry name" value="PROTEIN_KINASE_ST"/>
    <property type="match status" value="1"/>
</dbReference>
<dbReference type="PANTHER" id="PTHR44167:SF24">
    <property type="entry name" value="SERINE_THREONINE-PROTEIN KINASE CHK2"/>
    <property type="match status" value="1"/>
</dbReference>
<dbReference type="SMART" id="SM00220">
    <property type="entry name" value="S_TKc"/>
    <property type="match status" value="1"/>
</dbReference>
<feature type="region of interest" description="Disordered" evidence="1">
    <location>
        <begin position="280"/>
        <end position="312"/>
    </location>
</feature>
<reference evidence="3 4" key="1">
    <citation type="submission" date="2020-01" db="EMBL/GenBank/DDBJ databases">
        <authorList>
            <consortium name="DOE Joint Genome Institute"/>
            <person name="Haridas S."/>
            <person name="Albert R."/>
            <person name="Binder M."/>
            <person name="Bloem J."/>
            <person name="Labutti K."/>
            <person name="Salamov A."/>
            <person name="Andreopoulos B."/>
            <person name="Baker S.E."/>
            <person name="Barry K."/>
            <person name="Bills G."/>
            <person name="Bluhm B.H."/>
            <person name="Cannon C."/>
            <person name="Castanera R."/>
            <person name="Culley D.E."/>
            <person name="Daum C."/>
            <person name="Ezra D."/>
            <person name="Gonzalez J.B."/>
            <person name="Henrissat B."/>
            <person name="Kuo A."/>
            <person name="Liang C."/>
            <person name="Lipzen A."/>
            <person name="Lutzoni F."/>
            <person name="Magnuson J."/>
            <person name="Mondo S."/>
            <person name="Nolan M."/>
            <person name="Ohm R."/>
            <person name="Pangilinan J."/>
            <person name="Park H.-J.H."/>
            <person name="Ramirez L."/>
            <person name="Alfaro M."/>
            <person name="Sun H."/>
            <person name="Tritt A."/>
            <person name="Yoshinaga Y."/>
            <person name="Zwiers L.-H.L."/>
            <person name="Turgeon B.G."/>
            <person name="Goodwin S.B."/>
            <person name="Spatafora J.W."/>
            <person name="Crous P.W."/>
            <person name="Grigoriev I.V."/>
        </authorList>
    </citation>
    <scope>NUCLEOTIDE SEQUENCE [LARGE SCALE GENOMIC DNA]</scope>
    <source>
        <strain evidence="3 4">CBS 611.86</strain>
    </source>
</reference>
<dbReference type="InterPro" id="IPR000719">
    <property type="entry name" value="Prot_kinase_dom"/>
</dbReference>
<feature type="region of interest" description="Disordered" evidence="1">
    <location>
        <begin position="537"/>
        <end position="558"/>
    </location>
</feature>
<proteinExistence type="predicted"/>
<feature type="compositionally biased region" description="Basic and acidic residues" evidence="1">
    <location>
        <begin position="286"/>
        <end position="302"/>
    </location>
</feature>
<dbReference type="EMBL" id="JAADJZ010000002">
    <property type="protein sequence ID" value="KAF2877728.1"/>
    <property type="molecule type" value="Genomic_DNA"/>
</dbReference>
<organism evidence="3 4">
    <name type="scientific">Massariosphaeria phaeospora</name>
    <dbReference type="NCBI Taxonomy" id="100035"/>
    <lineage>
        <taxon>Eukaryota</taxon>
        <taxon>Fungi</taxon>
        <taxon>Dikarya</taxon>
        <taxon>Ascomycota</taxon>
        <taxon>Pezizomycotina</taxon>
        <taxon>Dothideomycetes</taxon>
        <taxon>Pleosporomycetidae</taxon>
        <taxon>Pleosporales</taxon>
        <taxon>Pleosporales incertae sedis</taxon>
        <taxon>Massariosphaeria</taxon>
    </lineage>
</organism>
<dbReference type="OrthoDB" id="1668230at2759"/>
<accession>A0A7C8IEZ3</accession>
<feature type="compositionally biased region" description="Basic and acidic residues" evidence="1">
    <location>
        <begin position="1"/>
        <end position="11"/>
    </location>
</feature>
<dbReference type="GO" id="GO:0005524">
    <property type="term" value="F:ATP binding"/>
    <property type="evidence" value="ECO:0007669"/>
    <property type="project" value="InterPro"/>
</dbReference>
<sequence length="606" mass="65616">MSDSRSSRDQSEPPPDDSSTVRAFLHPVSALAIAAAAQLLHAGPLVYELRQDVYTEKFTLGSAVSCSILLDNSRADATEEGAGDGDDATSDEHETDDENDTDYEDDGAAGSDNDDVETASESGGDGGGVHLAEDDDREPRRDTLYRYRPYVNFVHAIFYPDPDHDALELHNVSAHAVFRLAPLSPLARPFTADWVELQRGQSFRLERGAWRVNLGAKFVYDLSFPAHLKQTNALLASPPPSRSPSPEPLALTYEGAGLLPTAAPSHPAALTVDVEDDITQSGLRPQPDREASVLSPADDRAQARRSPTVEVSTPTVIHDHISANTRTLVYKSRRDGVITAVKLARNPSLAAMAREWKTEVRILTQLRNRSPFISRLLHHDARNLSLELEYVGPDLNRAAPFAPAVQTQILREISHAIAFIHSHNVVHTDIKPQNILLAPTRAVLCDFGQAQGIHEPAPKSGTPSYIPPEFLAVPERGAAGDVWAFGVTMLFVLGLVPAPAHHWVIADVRAGGARGRQADRNMAAWVAEVNGLVRQMETSTSDGAGEAQGEVEPESNHESNQTFALVAMMLEGIPERRITASKLVEELTAAAAPVTALQLNSNSDNT</sequence>
<protein>
    <submittedName>
        <fullName evidence="3">Kinase-like domain-containing protein</fullName>
    </submittedName>
</protein>
<evidence type="ECO:0000256" key="1">
    <source>
        <dbReference type="SAM" id="MobiDB-lite"/>
    </source>
</evidence>
<dbReference type="Proteomes" id="UP000481861">
    <property type="component" value="Unassembled WGS sequence"/>
</dbReference>
<gene>
    <name evidence="3" type="ORF">BDV95DRAFT_559916</name>
</gene>
<name>A0A7C8IEZ3_9PLEO</name>